<feature type="compositionally biased region" description="Low complexity" evidence="1">
    <location>
        <begin position="550"/>
        <end position="561"/>
    </location>
</feature>
<reference evidence="3 4" key="1">
    <citation type="submission" date="2019-06" db="EMBL/GenBank/DDBJ databases">
        <title>Sequencing the genomes of 1000 actinobacteria strains.</title>
        <authorList>
            <person name="Klenk H.-P."/>
        </authorList>
    </citation>
    <scope>NUCLEOTIDE SEQUENCE [LARGE SCALE GENOMIC DNA]</scope>
    <source>
        <strain evidence="3 4">DSM 44826</strain>
    </source>
</reference>
<name>A0A561UGV0_9ACTN</name>
<dbReference type="Pfam" id="PF03432">
    <property type="entry name" value="Relaxase"/>
    <property type="match status" value="1"/>
</dbReference>
<dbReference type="Proteomes" id="UP000317940">
    <property type="component" value="Unassembled WGS sequence"/>
</dbReference>
<feature type="region of interest" description="Disordered" evidence="1">
    <location>
        <begin position="533"/>
        <end position="583"/>
    </location>
</feature>
<protein>
    <recommendedName>
        <fullName evidence="2">MobA/VirD2-like nuclease domain-containing protein</fullName>
    </recommendedName>
</protein>
<feature type="region of interest" description="Disordered" evidence="1">
    <location>
        <begin position="277"/>
        <end position="304"/>
    </location>
</feature>
<dbReference type="InterPro" id="IPR005094">
    <property type="entry name" value="Endonuclease_MobA/VirD2"/>
</dbReference>
<evidence type="ECO:0000313" key="3">
    <source>
        <dbReference type="EMBL" id="TWF98599.1"/>
    </source>
</evidence>
<dbReference type="RefSeq" id="WP_145905006.1">
    <property type="nucleotide sequence ID" value="NZ_BAAAMZ010000045.1"/>
</dbReference>
<accession>A0A561UGV0</accession>
<sequence length="583" mass="63384">MITTARSGRNTLKALEYLYGPGRRNEHTDPHLVASWDGFAPDPGRDGEATLAQLRDALDLHVVRYGRPIKQHVYHRMVRADPTDRNLTDQEWADIARRTVAAAGIAPDGDPDGCRWVAVHHGDNHIHILATVVRADLTQARLRGDQYRAEAELTTIERGYGLKDLSDTRTPAYRAAIPKRAKSGELRKAQRLGREDSERERLRIGVRRALAGAADQEEFLARLALARIQVEIRRLPSGDAQGYKFALPTREPGGPVWFSGSQLAADLTLPKIRERFTTGLDHPNPTRPGDQANPATARYRTSTTTDHAAATLDDQPLPGQVAAVVAGTIEVLDTLALTSPTLSRREINQAARALEYTAIARTRAARTEVRAMRSAARELLYAGPAGSQAPDGTAAATMLASLVLLAIVIAKWHTAQGHQRQAEAAHTAAAHLRTAYGRHAARPLALLDTQGRQLPTPDCDRHETAVRQALPADQAARILAEADWAALAATLTEAEQAGHDPATLLTHAAGRRELATADSPAAVLTWRIRRNTRLPDPTRPLTAEEQRANAALARTTTHRPTTPAPTPAPTPALPAPEQARRAR</sequence>
<comment type="caution">
    <text evidence="3">The sequence shown here is derived from an EMBL/GenBank/DDBJ whole genome shotgun (WGS) entry which is preliminary data.</text>
</comment>
<dbReference type="EMBL" id="VIWT01000001">
    <property type="protein sequence ID" value="TWF98599.1"/>
    <property type="molecule type" value="Genomic_DNA"/>
</dbReference>
<proteinExistence type="predicted"/>
<gene>
    <name evidence="3" type="ORF">FHX73_112420</name>
</gene>
<organism evidence="3 4">
    <name type="scientific">Kitasatospora viridis</name>
    <dbReference type="NCBI Taxonomy" id="281105"/>
    <lineage>
        <taxon>Bacteria</taxon>
        <taxon>Bacillati</taxon>
        <taxon>Actinomycetota</taxon>
        <taxon>Actinomycetes</taxon>
        <taxon>Kitasatosporales</taxon>
        <taxon>Streptomycetaceae</taxon>
        <taxon>Kitasatospora</taxon>
    </lineage>
</organism>
<evidence type="ECO:0000313" key="4">
    <source>
        <dbReference type="Proteomes" id="UP000317940"/>
    </source>
</evidence>
<evidence type="ECO:0000256" key="1">
    <source>
        <dbReference type="SAM" id="MobiDB-lite"/>
    </source>
</evidence>
<dbReference type="AlphaFoldDB" id="A0A561UGV0"/>
<feature type="compositionally biased region" description="Pro residues" evidence="1">
    <location>
        <begin position="562"/>
        <end position="574"/>
    </location>
</feature>
<dbReference type="OrthoDB" id="4382201at2"/>
<evidence type="ECO:0000259" key="2">
    <source>
        <dbReference type="Pfam" id="PF03432"/>
    </source>
</evidence>
<feature type="domain" description="MobA/VirD2-like nuclease" evidence="2">
    <location>
        <begin position="65"/>
        <end position="162"/>
    </location>
</feature>
<keyword evidence="4" id="KW-1185">Reference proteome</keyword>